<evidence type="ECO:0000259" key="5">
    <source>
        <dbReference type="PROSITE" id="PS50931"/>
    </source>
</evidence>
<evidence type="ECO:0000256" key="4">
    <source>
        <dbReference type="ARBA" id="ARBA00023163"/>
    </source>
</evidence>
<dbReference type="Gene3D" id="3.40.190.290">
    <property type="match status" value="1"/>
</dbReference>
<dbReference type="GO" id="GO:0003700">
    <property type="term" value="F:DNA-binding transcription factor activity"/>
    <property type="evidence" value="ECO:0007669"/>
    <property type="project" value="InterPro"/>
</dbReference>
<proteinExistence type="inferred from homology"/>
<evidence type="ECO:0000313" key="6">
    <source>
        <dbReference type="EMBL" id="QKZ05807.1"/>
    </source>
</evidence>
<dbReference type="Pfam" id="PF00126">
    <property type="entry name" value="HTH_1"/>
    <property type="match status" value="1"/>
</dbReference>
<dbReference type="RefSeq" id="WP_176571507.1">
    <property type="nucleotide sequence ID" value="NZ_CP056030.1"/>
</dbReference>
<protein>
    <submittedName>
        <fullName evidence="6">LysR family transcriptional regulator</fullName>
    </submittedName>
</protein>
<evidence type="ECO:0000313" key="7">
    <source>
        <dbReference type="Proteomes" id="UP000509568"/>
    </source>
</evidence>
<evidence type="ECO:0000256" key="3">
    <source>
        <dbReference type="ARBA" id="ARBA00023125"/>
    </source>
</evidence>
<keyword evidence="2" id="KW-0805">Transcription regulation</keyword>
<sequence length="318" mass="34518">MDLHQLRHFVALAEHGNFTRAAEATFITQSAFSRSIQALEQNLGCLLVERSTGGRGFTLTAQGRELHRRARDIIVGVSNLRADLLGQAQANTPTLALGCGPLPAARLIPAALATFLDQHPDTRIDLRVETPDTLKEYLDSGEIELLIADLRHIETSKGYVTQALRPRRFQLFCRLRHPLLSSGATSFRALADYPMACSSLPAELRVLLTEQAGRATLPINLECKHTDMLVQMAVGSNLVGIAGEDVVAYLVAKGEVERLNFIDAPQGLLQGGTCFGVVYRADRALSSLARAMAMAIGEADELYVAAGDNAVRRFDLAV</sequence>
<dbReference type="FunFam" id="1.10.10.10:FF:000001">
    <property type="entry name" value="LysR family transcriptional regulator"/>
    <property type="match status" value="1"/>
</dbReference>
<gene>
    <name evidence="6" type="ORF">HWQ56_19170</name>
</gene>
<keyword evidence="4" id="KW-0804">Transcription</keyword>
<dbReference type="PANTHER" id="PTHR30419">
    <property type="entry name" value="HTH-TYPE TRANSCRIPTIONAL REGULATOR YBHD"/>
    <property type="match status" value="1"/>
</dbReference>
<dbReference type="Pfam" id="PF03466">
    <property type="entry name" value="LysR_substrate"/>
    <property type="match status" value="1"/>
</dbReference>
<dbReference type="EMBL" id="CP056030">
    <property type="protein sequence ID" value="QKZ05807.1"/>
    <property type="molecule type" value="Genomic_DNA"/>
</dbReference>
<evidence type="ECO:0000256" key="2">
    <source>
        <dbReference type="ARBA" id="ARBA00023015"/>
    </source>
</evidence>
<dbReference type="SUPFAM" id="SSF53850">
    <property type="entry name" value="Periplasmic binding protein-like II"/>
    <property type="match status" value="1"/>
</dbReference>
<comment type="similarity">
    <text evidence="1">Belongs to the LysR transcriptional regulatory family.</text>
</comment>
<keyword evidence="7" id="KW-1185">Reference proteome</keyword>
<organism evidence="6 7">
    <name type="scientific">Pseudomonas eucalypticola</name>
    <dbReference type="NCBI Taxonomy" id="2599595"/>
    <lineage>
        <taxon>Bacteria</taxon>
        <taxon>Pseudomonadati</taxon>
        <taxon>Pseudomonadota</taxon>
        <taxon>Gammaproteobacteria</taxon>
        <taxon>Pseudomonadales</taxon>
        <taxon>Pseudomonadaceae</taxon>
        <taxon>Pseudomonas</taxon>
    </lineage>
</organism>
<feature type="domain" description="HTH lysR-type" evidence="5">
    <location>
        <begin position="1"/>
        <end position="58"/>
    </location>
</feature>
<dbReference type="InterPro" id="IPR000847">
    <property type="entry name" value="LysR_HTH_N"/>
</dbReference>
<keyword evidence="3" id="KW-0238">DNA-binding</keyword>
<dbReference type="KEGG" id="pez:HWQ56_19170"/>
<dbReference type="Gene3D" id="1.10.10.10">
    <property type="entry name" value="Winged helix-like DNA-binding domain superfamily/Winged helix DNA-binding domain"/>
    <property type="match status" value="1"/>
</dbReference>
<dbReference type="AlphaFoldDB" id="A0A7D5H1K4"/>
<dbReference type="InterPro" id="IPR005119">
    <property type="entry name" value="LysR_subst-bd"/>
</dbReference>
<accession>A0A7D5H1K4</accession>
<dbReference type="Proteomes" id="UP000509568">
    <property type="component" value="Chromosome"/>
</dbReference>
<dbReference type="PRINTS" id="PR00039">
    <property type="entry name" value="HTHLYSR"/>
</dbReference>
<dbReference type="SUPFAM" id="SSF46785">
    <property type="entry name" value="Winged helix' DNA-binding domain"/>
    <property type="match status" value="1"/>
</dbReference>
<dbReference type="GO" id="GO:0005829">
    <property type="term" value="C:cytosol"/>
    <property type="evidence" value="ECO:0007669"/>
    <property type="project" value="TreeGrafter"/>
</dbReference>
<dbReference type="PROSITE" id="PS50931">
    <property type="entry name" value="HTH_LYSR"/>
    <property type="match status" value="1"/>
</dbReference>
<dbReference type="InterPro" id="IPR036390">
    <property type="entry name" value="WH_DNA-bd_sf"/>
</dbReference>
<dbReference type="PANTHER" id="PTHR30419:SF30">
    <property type="entry name" value="LYSR FAMILY TRANSCRIPTIONAL REGULATOR"/>
    <property type="match status" value="1"/>
</dbReference>
<dbReference type="InterPro" id="IPR050950">
    <property type="entry name" value="HTH-type_LysR_regulators"/>
</dbReference>
<dbReference type="GO" id="GO:0003677">
    <property type="term" value="F:DNA binding"/>
    <property type="evidence" value="ECO:0007669"/>
    <property type="project" value="UniProtKB-KW"/>
</dbReference>
<dbReference type="InterPro" id="IPR036388">
    <property type="entry name" value="WH-like_DNA-bd_sf"/>
</dbReference>
<reference evidence="6 7" key="1">
    <citation type="submission" date="2020-06" db="EMBL/GenBank/DDBJ databases">
        <title>Pseudomonas eucalypticola sp. nov., an endophyte of Eucalyptus dunnii leaves with biocontrol ability of eucalyptus leaf blight.</title>
        <authorList>
            <person name="Liu Y."/>
            <person name="Song Z."/>
            <person name="Zeng H."/>
            <person name="Lu M."/>
            <person name="Wang X."/>
            <person name="Lian X."/>
            <person name="Zhang Q."/>
        </authorList>
    </citation>
    <scope>NUCLEOTIDE SEQUENCE [LARGE SCALE GENOMIC DNA]</scope>
    <source>
        <strain evidence="6 7">NP-1</strain>
    </source>
</reference>
<name>A0A7D5H1K4_9PSED</name>
<evidence type="ECO:0000256" key="1">
    <source>
        <dbReference type="ARBA" id="ARBA00009437"/>
    </source>
</evidence>